<sequence>KAATILLYGVSPSMGSQNQEAGRARYNEDRKGVSYGQPSKAEG</sequence>
<dbReference type="AlphaFoldDB" id="X1SNK4"/>
<proteinExistence type="predicted"/>
<feature type="non-terminal residue" evidence="2">
    <location>
        <position position="1"/>
    </location>
</feature>
<name>X1SNK4_9ZZZZ</name>
<protein>
    <submittedName>
        <fullName evidence="2">Uncharacterized protein</fullName>
    </submittedName>
</protein>
<evidence type="ECO:0000256" key="1">
    <source>
        <dbReference type="SAM" id="MobiDB-lite"/>
    </source>
</evidence>
<evidence type="ECO:0000313" key="2">
    <source>
        <dbReference type="EMBL" id="GAI69394.1"/>
    </source>
</evidence>
<organism evidence="2">
    <name type="scientific">marine sediment metagenome</name>
    <dbReference type="NCBI Taxonomy" id="412755"/>
    <lineage>
        <taxon>unclassified sequences</taxon>
        <taxon>metagenomes</taxon>
        <taxon>ecological metagenomes</taxon>
    </lineage>
</organism>
<feature type="region of interest" description="Disordered" evidence="1">
    <location>
        <begin position="11"/>
        <end position="43"/>
    </location>
</feature>
<dbReference type="EMBL" id="BARW01000784">
    <property type="protein sequence ID" value="GAI69394.1"/>
    <property type="molecule type" value="Genomic_DNA"/>
</dbReference>
<feature type="compositionally biased region" description="Basic and acidic residues" evidence="1">
    <location>
        <begin position="22"/>
        <end position="32"/>
    </location>
</feature>
<gene>
    <name evidence="2" type="ORF">S12H4_02962</name>
</gene>
<accession>X1SNK4</accession>
<comment type="caution">
    <text evidence="2">The sequence shown here is derived from an EMBL/GenBank/DDBJ whole genome shotgun (WGS) entry which is preliminary data.</text>
</comment>
<reference evidence="2" key="1">
    <citation type="journal article" date="2014" name="Front. Microbiol.">
        <title>High frequency of phylogenetically diverse reductive dehalogenase-homologous genes in deep subseafloor sedimentary metagenomes.</title>
        <authorList>
            <person name="Kawai M."/>
            <person name="Futagami T."/>
            <person name="Toyoda A."/>
            <person name="Takaki Y."/>
            <person name="Nishi S."/>
            <person name="Hori S."/>
            <person name="Arai W."/>
            <person name="Tsubouchi T."/>
            <person name="Morono Y."/>
            <person name="Uchiyama I."/>
            <person name="Ito T."/>
            <person name="Fujiyama A."/>
            <person name="Inagaki F."/>
            <person name="Takami H."/>
        </authorList>
    </citation>
    <scope>NUCLEOTIDE SEQUENCE</scope>
    <source>
        <strain evidence="2">Expedition CK06-06</strain>
    </source>
</reference>